<dbReference type="Proteomes" id="UP000182444">
    <property type="component" value="Chromosome 1A"/>
</dbReference>
<dbReference type="RefSeq" id="XP_068137748.1">
    <property type="nucleotide sequence ID" value="XM_068281647.1"/>
</dbReference>
<accession>A0A1D8N3W5</accession>
<name>A0A1D8N3W5_YARLL</name>
<reference evidence="1 2" key="1">
    <citation type="journal article" date="2016" name="PLoS ONE">
        <title>Sequence Assembly of Yarrowia lipolytica Strain W29/CLIB89 Shows Transposable Element Diversity.</title>
        <authorList>
            <person name="Magnan C."/>
            <person name="Yu J."/>
            <person name="Chang I."/>
            <person name="Jahn E."/>
            <person name="Kanomata Y."/>
            <person name="Wu J."/>
            <person name="Zeller M."/>
            <person name="Oakes M."/>
            <person name="Baldi P."/>
            <person name="Sandmeyer S."/>
        </authorList>
    </citation>
    <scope>NUCLEOTIDE SEQUENCE [LARGE SCALE GENOMIC DNA]</scope>
    <source>
        <strain evidence="2">CLIB89(W29)</strain>
    </source>
</reference>
<protein>
    <submittedName>
        <fullName evidence="1">Uncharacterized protein</fullName>
    </submittedName>
</protein>
<proteinExistence type="predicted"/>
<organism evidence="1 2">
    <name type="scientific">Yarrowia lipolytica</name>
    <name type="common">Candida lipolytica</name>
    <dbReference type="NCBI Taxonomy" id="4952"/>
    <lineage>
        <taxon>Eukaryota</taxon>
        <taxon>Fungi</taxon>
        <taxon>Dikarya</taxon>
        <taxon>Ascomycota</taxon>
        <taxon>Saccharomycotina</taxon>
        <taxon>Dipodascomycetes</taxon>
        <taxon>Dipodascales</taxon>
        <taxon>Dipodascales incertae sedis</taxon>
        <taxon>Yarrowia</taxon>
    </lineage>
</organism>
<dbReference type="VEuPathDB" id="FungiDB:YALI0_A06017g"/>
<dbReference type="VEuPathDB" id="FungiDB:YALI1_A05844g"/>
<dbReference type="AlphaFoldDB" id="A0A1D8N3W5"/>
<evidence type="ECO:0000313" key="1">
    <source>
        <dbReference type="EMBL" id="AOW00300.1"/>
    </source>
</evidence>
<dbReference type="EMBL" id="CP017553">
    <property type="protein sequence ID" value="AOW00300.1"/>
    <property type="molecule type" value="Genomic_DNA"/>
</dbReference>
<evidence type="ECO:0000313" key="2">
    <source>
        <dbReference type="Proteomes" id="UP000182444"/>
    </source>
</evidence>
<gene>
    <name evidence="1" type="ORF">YALI1_A05844g</name>
</gene>
<sequence length="164" mass="18461">MQELSVINDSTTANLTTGTLDSVSTEIKLEILKLSSWKHWRSKSLIKQPDIGERDGFLLVKSLELSCLGNSMQTSRRPTTIPLDDMVYPNHLPGSAGFQIKRFLAAHNVSPYLGYIEPTEDLRHIIFVQLHVRMLVDMMEETNFTKNIAPPTMVISTIFTKAVS</sequence>
<dbReference type="VEuPathDB" id="FungiDB:YALI0_A06039g"/>
<dbReference type="GeneID" id="94582309"/>